<evidence type="ECO:0008006" key="6">
    <source>
        <dbReference type="Google" id="ProtNLM"/>
    </source>
</evidence>
<dbReference type="Proteomes" id="UP001309876">
    <property type="component" value="Unassembled WGS sequence"/>
</dbReference>
<keyword evidence="3" id="KW-1133">Transmembrane helix</keyword>
<keyword evidence="3" id="KW-0472">Membrane</keyword>
<evidence type="ECO:0000256" key="3">
    <source>
        <dbReference type="SAM" id="Phobius"/>
    </source>
</evidence>
<dbReference type="PANTHER" id="PTHR11360:SF315">
    <property type="entry name" value="TRANSPORTER MCH2-RELATED"/>
    <property type="match status" value="1"/>
</dbReference>
<dbReference type="Gene3D" id="1.20.1250.20">
    <property type="entry name" value="MFS general substrate transporter like domains"/>
    <property type="match status" value="2"/>
</dbReference>
<evidence type="ECO:0000313" key="4">
    <source>
        <dbReference type="EMBL" id="KAK5088232.1"/>
    </source>
</evidence>
<name>A0AAN7T3W3_9EURO</name>
<feature type="transmembrane region" description="Helical" evidence="3">
    <location>
        <begin position="42"/>
        <end position="65"/>
    </location>
</feature>
<dbReference type="InterPro" id="IPR011701">
    <property type="entry name" value="MFS"/>
</dbReference>
<dbReference type="InterPro" id="IPR036259">
    <property type="entry name" value="MFS_trans_sf"/>
</dbReference>
<evidence type="ECO:0000256" key="1">
    <source>
        <dbReference type="ARBA" id="ARBA00004141"/>
    </source>
</evidence>
<feature type="transmembrane region" description="Helical" evidence="3">
    <location>
        <begin position="403"/>
        <end position="423"/>
    </location>
</feature>
<feature type="transmembrane region" description="Helical" evidence="3">
    <location>
        <begin position="202"/>
        <end position="224"/>
    </location>
</feature>
<feature type="transmembrane region" description="Helical" evidence="3">
    <location>
        <begin position="85"/>
        <end position="107"/>
    </location>
</feature>
<dbReference type="AlphaFoldDB" id="A0AAN7T3W3"/>
<feature type="transmembrane region" description="Helical" evidence="3">
    <location>
        <begin position="136"/>
        <end position="155"/>
    </location>
</feature>
<dbReference type="Pfam" id="PF07690">
    <property type="entry name" value="MFS_1"/>
    <property type="match status" value="1"/>
</dbReference>
<gene>
    <name evidence="4" type="ORF">LTR05_002449</name>
</gene>
<evidence type="ECO:0000256" key="2">
    <source>
        <dbReference type="ARBA" id="ARBA00006727"/>
    </source>
</evidence>
<comment type="subcellular location">
    <subcellularLocation>
        <location evidence="1">Membrane</location>
        <topology evidence="1">Multi-pass membrane protein</topology>
    </subcellularLocation>
</comment>
<proteinExistence type="inferred from homology"/>
<accession>A0AAN7T3W3</accession>
<organism evidence="4 5">
    <name type="scientific">Lithohypha guttulata</name>
    <dbReference type="NCBI Taxonomy" id="1690604"/>
    <lineage>
        <taxon>Eukaryota</taxon>
        <taxon>Fungi</taxon>
        <taxon>Dikarya</taxon>
        <taxon>Ascomycota</taxon>
        <taxon>Pezizomycotina</taxon>
        <taxon>Eurotiomycetes</taxon>
        <taxon>Chaetothyriomycetidae</taxon>
        <taxon>Chaetothyriales</taxon>
        <taxon>Trichomeriaceae</taxon>
        <taxon>Lithohypha</taxon>
    </lineage>
</organism>
<dbReference type="PANTHER" id="PTHR11360">
    <property type="entry name" value="MONOCARBOXYLATE TRANSPORTER"/>
    <property type="match status" value="1"/>
</dbReference>
<dbReference type="GO" id="GO:0016020">
    <property type="term" value="C:membrane"/>
    <property type="evidence" value="ECO:0007669"/>
    <property type="project" value="UniProtKB-SubCell"/>
</dbReference>
<keyword evidence="3" id="KW-0812">Transmembrane</keyword>
<comment type="caution">
    <text evidence="4">The sequence shown here is derived from an EMBL/GenBank/DDBJ whole genome shotgun (WGS) entry which is preliminary data.</text>
</comment>
<sequence length="437" mass="47986">MSEEKIHDTSNNERPTINRIESDTFIEDIPASPSDKPPDGGYGWVCIFACFLINGATWGICASYGVYLNYYLTQNIFPGSNDIDYAFVGGSNFAAALITAPGVNWLLRRLGTHPVMLMGGVTWLLGWIAASFAKTLWQLVLSQGVCIGIGLGLIWQPSTGIISQWFQKRRSMAQGITSAGSGFIGIVYSASTTHMIDNLGLAWSLRITGITSFAMLLIATALIRDRNKVVRPTIHPFDVNILKRYQVWMVLGWSVFSLLGYMVLLYSLGNYGKTLGLNQKQAGIIITMVNLGTGIGRMFVGVISDRLGRVTVSGTCAALSGVSCFVWWINARDYGSLLSFALVVGMIFGVYWATIAPISAEVVDLKDLPSLLSLVWLVDATPTLFSEAIALELRTGRGNRPYLYPQIYSALCYLVAAGFLLELRRNKWGLLAREKNR</sequence>
<feature type="transmembrane region" description="Helical" evidence="3">
    <location>
        <begin position="245"/>
        <end position="269"/>
    </location>
</feature>
<feature type="transmembrane region" description="Helical" evidence="3">
    <location>
        <begin position="307"/>
        <end position="329"/>
    </location>
</feature>
<keyword evidence="5" id="KW-1185">Reference proteome</keyword>
<dbReference type="EMBL" id="JAVRRJ010000002">
    <property type="protein sequence ID" value="KAK5088232.1"/>
    <property type="molecule type" value="Genomic_DNA"/>
</dbReference>
<feature type="transmembrane region" description="Helical" evidence="3">
    <location>
        <begin position="335"/>
        <end position="359"/>
    </location>
</feature>
<protein>
    <recommendedName>
        <fullName evidence="6">Major facilitator superfamily (MFS) profile domain-containing protein</fullName>
    </recommendedName>
</protein>
<dbReference type="SUPFAM" id="SSF103473">
    <property type="entry name" value="MFS general substrate transporter"/>
    <property type="match status" value="1"/>
</dbReference>
<feature type="transmembrane region" description="Helical" evidence="3">
    <location>
        <begin position="114"/>
        <end position="130"/>
    </location>
</feature>
<feature type="transmembrane region" description="Helical" evidence="3">
    <location>
        <begin position="281"/>
        <end position="300"/>
    </location>
</feature>
<dbReference type="CDD" id="cd17352">
    <property type="entry name" value="MFS_MCT_SLC16"/>
    <property type="match status" value="1"/>
</dbReference>
<dbReference type="InterPro" id="IPR050327">
    <property type="entry name" value="Proton-linked_MCT"/>
</dbReference>
<dbReference type="GO" id="GO:0022857">
    <property type="term" value="F:transmembrane transporter activity"/>
    <property type="evidence" value="ECO:0007669"/>
    <property type="project" value="InterPro"/>
</dbReference>
<reference evidence="4 5" key="1">
    <citation type="submission" date="2023-08" db="EMBL/GenBank/DDBJ databases">
        <title>Black Yeasts Isolated from many extreme environments.</title>
        <authorList>
            <person name="Coleine C."/>
            <person name="Stajich J.E."/>
            <person name="Selbmann L."/>
        </authorList>
    </citation>
    <scope>NUCLEOTIDE SEQUENCE [LARGE SCALE GENOMIC DNA]</scope>
    <source>
        <strain evidence="4 5">CCFEE 5910</strain>
    </source>
</reference>
<comment type="similarity">
    <text evidence="2">Belongs to the major facilitator superfamily. Monocarboxylate porter (TC 2.A.1.13) family.</text>
</comment>
<feature type="transmembrane region" description="Helical" evidence="3">
    <location>
        <begin position="176"/>
        <end position="196"/>
    </location>
</feature>
<evidence type="ECO:0000313" key="5">
    <source>
        <dbReference type="Proteomes" id="UP001309876"/>
    </source>
</evidence>